<evidence type="ECO:0000313" key="3">
    <source>
        <dbReference type="EMBL" id="GIG71638.1"/>
    </source>
</evidence>
<keyword evidence="2" id="KW-0812">Transmembrane</keyword>
<organism evidence="3 4">
    <name type="scientific">Planosporangium flavigriseum</name>
    <dbReference type="NCBI Taxonomy" id="373681"/>
    <lineage>
        <taxon>Bacteria</taxon>
        <taxon>Bacillati</taxon>
        <taxon>Actinomycetota</taxon>
        <taxon>Actinomycetes</taxon>
        <taxon>Micromonosporales</taxon>
        <taxon>Micromonosporaceae</taxon>
        <taxon>Planosporangium</taxon>
    </lineage>
</organism>
<evidence type="ECO:0000313" key="4">
    <source>
        <dbReference type="Proteomes" id="UP000653674"/>
    </source>
</evidence>
<proteinExistence type="predicted"/>
<sequence>MTDKPSTAGERPSDLGAVAADTLLLDALGRGAPALADDQVASLLAAWRADLDDGLAVTESDQAADPAVVRLVGAERRGDRTRRTGRRVLGAAAAVLVAGGGLLVGAEHATPGNPLWPITRVMYPERADSVVAEHTLAQAREAAADGRQDDARRLLAEAATVIGHVSDEGTAQRLRAELATVRGMLPPAVVPAASAPAVPDPAPTGAVVPGSPGAPTAGPVPQPTGGAPQPTVTSGATPPGVSVPLLPTVPAPSTGLRLPSTVAPTLPPVGGLLPPLP</sequence>
<evidence type="ECO:0000256" key="2">
    <source>
        <dbReference type="SAM" id="Phobius"/>
    </source>
</evidence>
<gene>
    <name evidence="3" type="ORF">Pfl04_00420</name>
</gene>
<dbReference type="EMBL" id="BONU01000001">
    <property type="protein sequence ID" value="GIG71638.1"/>
    <property type="molecule type" value="Genomic_DNA"/>
</dbReference>
<feature type="region of interest" description="Disordered" evidence="1">
    <location>
        <begin position="196"/>
        <end position="277"/>
    </location>
</feature>
<feature type="transmembrane region" description="Helical" evidence="2">
    <location>
        <begin position="88"/>
        <end position="106"/>
    </location>
</feature>
<accession>A0A8J3LJ76</accession>
<dbReference type="Proteomes" id="UP000653674">
    <property type="component" value="Unassembled WGS sequence"/>
</dbReference>
<keyword evidence="2" id="KW-0472">Membrane</keyword>
<dbReference type="RefSeq" id="WP_168076074.1">
    <property type="nucleotide sequence ID" value="NZ_BAAAQJ010000022.1"/>
</dbReference>
<protein>
    <recommendedName>
        <fullName evidence="5">Anti-sigma-D factor RsdA sigma factor binding region domain-containing protein</fullName>
    </recommendedName>
</protein>
<evidence type="ECO:0000256" key="1">
    <source>
        <dbReference type="SAM" id="MobiDB-lite"/>
    </source>
</evidence>
<evidence type="ECO:0008006" key="5">
    <source>
        <dbReference type="Google" id="ProtNLM"/>
    </source>
</evidence>
<keyword evidence="2" id="KW-1133">Transmembrane helix</keyword>
<name>A0A8J3LJ76_9ACTN</name>
<reference evidence="3" key="1">
    <citation type="submission" date="2021-01" db="EMBL/GenBank/DDBJ databases">
        <title>Whole genome shotgun sequence of Planosporangium flavigriseum NBRC 105377.</title>
        <authorList>
            <person name="Komaki H."/>
            <person name="Tamura T."/>
        </authorList>
    </citation>
    <scope>NUCLEOTIDE SEQUENCE</scope>
    <source>
        <strain evidence="3">NBRC 105377</strain>
    </source>
</reference>
<dbReference type="AlphaFoldDB" id="A0A8J3LJ76"/>
<keyword evidence="4" id="KW-1185">Reference proteome</keyword>
<feature type="compositionally biased region" description="Low complexity" evidence="1">
    <location>
        <begin position="268"/>
        <end position="277"/>
    </location>
</feature>
<comment type="caution">
    <text evidence="3">The sequence shown here is derived from an EMBL/GenBank/DDBJ whole genome shotgun (WGS) entry which is preliminary data.</text>
</comment>